<dbReference type="EMBL" id="JAWDGP010003945">
    <property type="protein sequence ID" value="KAK3769306.1"/>
    <property type="molecule type" value="Genomic_DNA"/>
</dbReference>
<gene>
    <name evidence="1" type="ORF">RRG08_011978</name>
</gene>
<reference evidence="1" key="1">
    <citation type="journal article" date="2023" name="G3 (Bethesda)">
        <title>A reference genome for the long-term kleptoplast-retaining sea slug Elysia crispata morphotype clarki.</title>
        <authorList>
            <person name="Eastman K.E."/>
            <person name="Pendleton A.L."/>
            <person name="Shaikh M.A."/>
            <person name="Suttiyut T."/>
            <person name="Ogas R."/>
            <person name="Tomko P."/>
            <person name="Gavelis G."/>
            <person name="Widhalm J.R."/>
            <person name="Wisecaver J.H."/>
        </authorList>
    </citation>
    <scope>NUCLEOTIDE SEQUENCE</scope>
    <source>
        <strain evidence="1">ECLA1</strain>
    </source>
</reference>
<organism evidence="1 2">
    <name type="scientific">Elysia crispata</name>
    <name type="common">lettuce slug</name>
    <dbReference type="NCBI Taxonomy" id="231223"/>
    <lineage>
        <taxon>Eukaryota</taxon>
        <taxon>Metazoa</taxon>
        <taxon>Spiralia</taxon>
        <taxon>Lophotrochozoa</taxon>
        <taxon>Mollusca</taxon>
        <taxon>Gastropoda</taxon>
        <taxon>Heterobranchia</taxon>
        <taxon>Euthyneura</taxon>
        <taxon>Panpulmonata</taxon>
        <taxon>Sacoglossa</taxon>
        <taxon>Placobranchoidea</taxon>
        <taxon>Plakobranchidae</taxon>
        <taxon>Elysia</taxon>
    </lineage>
</organism>
<sequence>MISVVVLIFRIHETCTHCKRLYKADLTRSLDCTAKVKASLCHGLQGTVDVGFAGMKEMRLEGLAESVVRRKSRRWLGTTAGHGTRQECD</sequence>
<dbReference type="Proteomes" id="UP001283361">
    <property type="component" value="Unassembled WGS sequence"/>
</dbReference>
<name>A0AAE1DG53_9GAST</name>
<protein>
    <submittedName>
        <fullName evidence="1">Uncharacterized protein</fullName>
    </submittedName>
</protein>
<comment type="caution">
    <text evidence="1">The sequence shown here is derived from an EMBL/GenBank/DDBJ whole genome shotgun (WGS) entry which is preliminary data.</text>
</comment>
<keyword evidence="2" id="KW-1185">Reference proteome</keyword>
<evidence type="ECO:0000313" key="1">
    <source>
        <dbReference type="EMBL" id="KAK3769306.1"/>
    </source>
</evidence>
<accession>A0AAE1DG53</accession>
<dbReference type="AlphaFoldDB" id="A0AAE1DG53"/>
<proteinExistence type="predicted"/>
<evidence type="ECO:0000313" key="2">
    <source>
        <dbReference type="Proteomes" id="UP001283361"/>
    </source>
</evidence>